<organism evidence="2 3">
    <name type="scientific">Aspergillus indologenus CBS 114.80</name>
    <dbReference type="NCBI Taxonomy" id="1450541"/>
    <lineage>
        <taxon>Eukaryota</taxon>
        <taxon>Fungi</taxon>
        <taxon>Dikarya</taxon>
        <taxon>Ascomycota</taxon>
        <taxon>Pezizomycotina</taxon>
        <taxon>Eurotiomycetes</taxon>
        <taxon>Eurotiomycetidae</taxon>
        <taxon>Eurotiales</taxon>
        <taxon>Aspergillaceae</taxon>
        <taxon>Aspergillus</taxon>
        <taxon>Aspergillus subgen. Circumdati</taxon>
    </lineage>
</organism>
<keyword evidence="3" id="KW-1185">Reference proteome</keyword>
<accession>A0A2V5J262</accession>
<dbReference type="EMBL" id="KZ825568">
    <property type="protein sequence ID" value="PYI27496.1"/>
    <property type="molecule type" value="Genomic_DNA"/>
</dbReference>
<dbReference type="Proteomes" id="UP000248817">
    <property type="component" value="Unassembled WGS sequence"/>
</dbReference>
<gene>
    <name evidence="2" type="ORF">BP00DRAFT_429223</name>
</gene>
<proteinExistence type="predicted"/>
<reference evidence="2 3" key="1">
    <citation type="submission" date="2018-02" db="EMBL/GenBank/DDBJ databases">
        <title>The genomes of Aspergillus section Nigri reveals drivers in fungal speciation.</title>
        <authorList>
            <consortium name="DOE Joint Genome Institute"/>
            <person name="Vesth T.C."/>
            <person name="Nybo J."/>
            <person name="Theobald S."/>
            <person name="Brandl J."/>
            <person name="Frisvad J.C."/>
            <person name="Nielsen K.F."/>
            <person name="Lyhne E.K."/>
            <person name="Kogle M.E."/>
            <person name="Kuo A."/>
            <person name="Riley R."/>
            <person name="Clum A."/>
            <person name="Nolan M."/>
            <person name="Lipzen A."/>
            <person name="Salamov A."/>
            <person name="Henrissat B."/>
            <person name="Wiebenga A."/>
            <person name="De vries R.P."/>
            <person name="Grigoriev I.V."/>
            <person name="Mortensen U.H."/>
            <person name="Andersen M.R."/>
            <person name="Baker S.E."/>
        </authorList>
    </citation>
    <scope>NUCLEOTIDE SEQUENCE [LARGE SCALE GENOMIC DNA]</scope>
    <source>
        <strain evidence="2 3">CBS 114.80</strain>
    </source>
</reference>
<dbReference type="AlphaFoldDB" id="A0A2V5J262"/>
<keyword evidence="1" id="KW-0175">Coiled coil</keyword>
<evidence type="ECO:0000313" key="2">
    <source>
        <dbReference type="EMBL" id="PYI27496.1"/>
    </source>
</evidence>
<evidence type="ECO:0000256" key="1">
    <source>
        <dbReference type="SAM" id="Coils"/>
    </source>
</evidence>
<feature type="coiled-coil region" evidence="1">
    <location>
        <begin position="83"/>
        <end position="110"/>
    </location>
</feature>
<evidence type="ECO:0000313" key="3">
    <source>
        <dbReference type="Proteomes" id="UP000248817"/>
    </source>
</evidence>
<sequence>MSPSLLELLERLLEGTGSRKAAQKLRRWQHKWQSRNVNQLILNYIEAETKLRFHVQREARLQAEHDALFLNSSSGSIDDKKTAASTVSRMEALQKKLRSLSEDIWHQERTMDMLQARLCALPLRRALVSCRKDQDWYLSEWMRTECARRRGCCARACGCCRRPRSERRPQHRGHCTAACACCEQSRGFAVTGKDAWEPTQMALTSNPKTLNLYATRLRDAYFFGL</sequence>
<protein>
    <submittedName>
        <fullName evidence="2">Uncharacterized protein</fullName>
    </submittedName>
</protein>
<name>A0A2V5J262_9EURO</name>